<dbReference type="RefSeq" id="WP_099478842.1">
    <property type="nucleotide sequence ID" value="NZ_CP016809.1"/>
</dbReference>
<reference evidence="4" key="1">
    <citation type="submission" date="2016-08" db="EMBL/GenBank/DDBJ databases">
        <title>Complete Genome Seqeunce of Paenibacillus sp. nov. IHBB 9852 from high altitute lake of Indian trans-Himalayas.</title>
        <authorList>
            <person name="Kiran S."/>
            <person name="Swarnkar M.K."/>
            <person name="Rana A."/>
            <person name="Tewari R."/>
            <person name="Gulati A."/>
        </authorList>
    </citation>
    <scope>NUCLEOTIDE SEQUENCE [LARGE SCALE GENOMIC DNA]</scope>
    <source>
        <strain evidence="4">IHBB 9852</strain>
    </source>
</reference>
<dbReference type="AlphaFoldDB" id="A0A1B2E5C5"/>
<dbReference type="GO" id="GO:0003700">
    <property type="term" value="F:DNA-binding transcription factor activity"/>
    <property type="evidence" value="ECO:0007669"/>
    <property type="project" value="InterPro"/>
</dbReference>
<proteinExistence type="predicted"/>
<keyword evidence="2" id="KW-0175">Coiled coil</keyword>
<dbReference type="InterPro" id="IPR009061">
    <property type="entry name" value="DNA-bd_dom_put_sf"/>
</dbReference>
<dbReference type="InterPro" id="IPR000551">
    <property type="entry name" value="MerR-type_HTH_dom"/>
</dbReference>
<dbReference type="CDD" id="cd00592">
    <property type="entry name" value="HTH_MerR-like"/>
    <property type="match status" value="1"/>
</dbReference>
<dbReference type="Pfam" id="PF13411">
    <property type="entry name" value="MerR_1"/>
    <property type="match status" value="1"/>
</dbReference>
<gene>
    <name evidence="4" type="ORF">BBD41_22845</name>
</gene>
<dbReference type="InterPro" id="IPR047057">
    <property type="entry name" value="MerR_fam"/>
</dbReference>
<feature type="coiled-coil region" evidence="2">
    <location>
        <begin position="87"/>
        <end position="124"/>
    </location>
</feature>
<accession>A0A1B2E5C5</accession>
<evidence type="ECO:0000313" key="4">
    <source>
        <dbReference type="EMBL" id="ANY75180.1"/>
    </source>
</evidence>
<dbReference type="EMBL" id="CP016809">
    <property type="protein sequence ID" value="ANY75180.1"/>
    <property type="molecule type" value="Genomic_DNA"/>
</dbReference>
<dbReference type="PROSITE" id="PS50937">
    <property type="entry name" value="HTH_MERR_2"/>
    <property type="match status" value="1"/>
</dbReference>
<dbReference type="GO" id="GO:0003677">
    <property type="term" value="F:DNA binding"/>
    <property type="evidence" value="ECO:0007669"/>
    <property type="project" value="UniProtKB-KW"/>
</dbReference>
<evidence type="ECO:0000259" key="3">
    <source>
        <dbReference type="PROSITE" id="PS50937"/>
    </source>
</evidence>
<dbReference type="PANTHER" id="PTHR30204">
    <property type="entry name" value="REDOX-CYCLING DRUG-SENSING TRANSCRIPTIONAL ACTIVATOR SOXR"/>
    <property type="match status" value="1"/>
</dbReference>
<evidence type="ECO:0000256" key="1">
    <source>
        <dbReference type="ARBA" id="ARBA00023125"/>
    </source>
</evidence>
<dbReference type="SMART" id="SM00422">
    <property type="entry name" value="HTH_MERR"/>
    <property type="match status" value="1"/>
</dbReference>
<feature type="domain" description="HTH merR-type" evidence="3">
    <location>
        <begin position="4"/>
        <end position="72"/>
    </location>
</feature>
<name>A0A1B2E5C5_9BACL</name>
<keyword evidence="1" id="KW-0238">DNA-binding</keyword>
<dbReference type="Gene3D" id="1.10.1660.10">
    <property type="match status" value="1"/>
</dbReference>
<evidence type="ECO:0000256" key="2">
    <source>
        <dbReference type="SAM" id="Coils"/>
    </source>
</evidence>
<organism evidence="4">
    <name type="scientific">Paenibacillus ihbetae</name>
    <dbReference type="NCBI Taxonomy" id="1870820"/>
    <lineage>
        <taxon>Bacteria</taxon>
        <taxon>Bacillati</taxon>
        <taxon>Bacillota</taxon>
        <taxon>Bacilli</taxon>
        <taxon>Bacillales</taxon>
        <taxon>Paenibacillaceae</taxon>
        <taxon>Paenibacillus</taxon>
    </lineage>
</organism>
<dbReference type="PANTHER" id="PTHR30204:SF97">
    <property type="entry name" value="MERR FAMILY REGULATORY PROTEIN"/>
    <property type="match status" value="1"/>
</dbReference>
<dbReference type="SUPFAM" id="SSF46955">
    <property type="entry name" value="Putative DNA-binding domain"/>
    <property type="match status" value="1"/>
</dbReference>
<dbReference type="KEGG" id="pib:BBD41_22845"/>
<sequence>MEKQYSIQEVSRMLGIPKDTLRYYDRIGVVSPSRGHNSYRKYSRDDIVNLMNIQIMQYADFSLEEIKEKFQFHRMQSIDPAYCEEVAEFLETKKAETLKKIAHLEKVSQLLDEAVKTLRDFNHENDQQLALFVREIYRDLHKKEPEITKEDCDGHQN</sequence>
<protein>
    <submittedName>
        <fullName evidence="4">MerR family transcriptional regulator</fullName>
    </submittedName>
</protein>